<organism evidence="2 3">
    <name type="scientific">Cylindrotheca closterium</name>
    <dbReference type="NCBI Taxonomy" id="2856"/>
    <lineage>
        <taxon>Eukaryota</taxon>
        <taxon>Sar</taxon>
        <taxon>Stramenopiles</taxon>
        <taxon>Ochrophyta</taxon>
        <taxon>Bacillariophyta</taxon>
        <taxon>Bacillariophyceae</taxon>
        <taxon>Bacillariophycidae</taxon>
        <taxon>Bacillariales</taxon>
        <taxon>Bacillariaceae</taxon>
        <taxon>Cylindrotheca</taxon>
    </lineage>
</organism>
<dbReference type="Proteomes" id="UP001295423">
    <property type="component" value="Unassembled WGS sequence"/>
</dbReference>
<keyword evidence="3" id="KW-1185">Reference proteome</keyword>
<accession>A0AAD2FKY9</accession>
<sequence length="462" mass="52791">MLTIFLWLLLLTIGDFKAALCFCRNYESATAKRHYFSVVESSQYSFDETHSGINNDKFHKQDGNSILGTVCVDYSAANEYIRAHYGDQSPRLPLYFEQEESIETVHDARCGVPCTTTAAATTTTNKENPLIGDDTTTNTVASLKTCGFTLVSPPAISPEDVQQNNWNNLEWIQRNRLPQWRKSLKQLYNHDAPNHQRTIRHMLFWNPMLRGPPRKPITTTTPYNNDYGGNTESFSSTPKASYAALPHIDMDVNAYDNFEDFLDLMENNEVEILDASDGGTLSANQERIRQRRQDILDSIQNKHRGFAIVNAWCNVGKHPVRKDPLGLFSVQYDDDKTTSSIAAFPMAAPNMNKSHWYAFSDMIPNEVLYFCQYDRDTSWPSDLWHCSLDGIVTTKHQGQQTNLPPRESFDIRCLLVFDEEVPLEQDRFQRANRLSSLLSLEESGCFCEGQFEERRREDGVSD</sequence>
<dbReference type="AlphaFoldDB" id="A0AAD2FKY9"/>
<evidence type="ECO:0000256" key="1">
    <source>
        <dbReference type="SAM" id="SignalP"/>
    </source>
</evidence>
<keyword evidence="1" id="KW-0732">Signal</keyword>
<feature type="signal peptide" evidence="1">
    <location>
        <begin position="1"/>
        <end position="18"/>
    </location>
</feature>
<feature type="chain" id="PRO_5041953813" evidence="1">
    <location>
        <begin position="19"/>
        <end position="462"/>
    </location>
</feature>
<gene>
    <name evidence="2" type="ORF">CYCCA115_LOCUS6334</name>
</gene>
<evidence type="ECO:0000313" key="2">
    <source>
        <dbReference type="EMBL" id="CAJ1938920.1"/>
    </source>
</evidence>
<proteinExistence type="predicted"/>
<dbReference type="EMBL" id="CAKOGP040000779">
    <property type="protein sequence ID" value="CAJ1938920.1"/>
    <property type="molecule type" value="Genomic_DNA"/>
</dbReference>
<evidence type="ECO:0000313" key="3">
    <source>
        <dbReference type="Proteomes" id="UP001295423"/>
    </source>
</evidence>
<protein>
    <submittedName>
        <fullName evidence="2">Uncharacterized protein</fullName>
    </submittedName>
</protein>
<comment type="caution">
    <text evidence="2">The sequence shown here is derived from an EMBL/GenBank/DDBJ whole genome shotgun (WGS) entry which is preliminary data.</text>
</comment>
<reference evidence="2" key="1">
    <citation type="submission" date="2023-08" db="EMBL/GenBank/DDBJ databases">
        <authorList>
            <person name="Audoor S."/>
            <person name="Bilcke G."/>
        </authorList>
    </citation>
    <scope>NUCLEOTIDE SEQUENCE</scope>
</reference>
<name>A0AAD2FKY9_9STRA</name>